<organism evidence="3 4">
    <name type="scientific">Asanoa ishikariensis</name>
    <dbReference type="NCBI Taxonomy" id="137265"/>
    <lineage>
        <taxon>Bacteria</taxon>
        <taxon>Bacillati</taxon>
        <taxon>Actinomycetota</taxon>
        <taxon>Actinomycetes</taxon>
        <taxon>Micromonosporales</taxon>
        <taxon>Micromonosporaceae</taxon>
        <taxon>Asanoa</taxon>
    </lineage>
</organism>
<dbReference type="PANTHER" id="PTHR34215:SF1">
    <property type="entry name" value="YLXR DOMAIN-CONTAINING PROTEIN"/>
    <property type="match status" value="1"/>
</dbReference>
<proteinExistence type="predicted"/>
<dbReference type="OrthoDB" id="5244965at2"/>
<name>A0A1H3RM76_9ACTN</name>
<sequence>MTARRARPERTCIGCRQRAPANELLRFVAVGDGDHYRLRPDPDRRLPGRGAHLHPEPACLALAFKRHAFGRALRKVGVVDTGELAEHIHASTITPDHPTGRVSQQQGRTTDMSTR</sequence>
<evidence type="ECO:0000256" key="1">
    <source>
        <dbReference type="SAM" id="MobiDB-lite"/>
    </source>
</evidence>
<feature type="compositionally biased region" description="Polar residues" evidence="1">
    <location>
        <begin position="101"/>
        <end position="115"/>
    </location>
</feature>
<dbReference type="InterPro" id="IPR007393">
    <property type="entry name" value="YlxR_dom"/>
</dbReference>
<protein>
    <recommendedName>
        <fullName evidence="2">YlxR domain-containing protein</fullName>
    </recommendedName>
</protein>
<reference evidence="4" key="1">
    <citation type="submission" date="2016-10" db="EMBL/GenBank/DDBJ databases">
        <authorList>
            <person name="Varghese N."/>
            <person name="Submissions S."/>
        </authorList>
    </citation>
    <scope>NUCLEOTIDE SEQUENCE [LARGE SCALE GENOMIC DNA]</scope>
    <source>
        <strain evidence="4">DSM 44718</strain>
    </source>
</reference>
<dbReference type="InterPro" id="IPR035931">
    <property type="entry name" value="YlxR-like_sf"/>
</dbReference>
<dbReference type="AlphaFoldDB" id="A0A1H3RM76"/>
<dbReference type="SUPFAM" id="SSF64376">
    <property type="entry name" value="YlxR-like"/>
    <property type="match status" value="1"/>
</dbReference>
<gene>
    <name evidence="3" type="ORF">SAMN05421684_3988</name>
</gene>
<dbReference type="Gene3D" id="3.30.1230.10">
    <property type="entry name" value="YlxR-like"/>
    <property type="match status" value="1"/>
</dbReference>
<dbReference type="PANTHER" id="PTHR34215">
    <property type="entry name" value="BLL0784 PROTEIN"/>
    <property type="match status" value="1"/>
</dbReference>
<dbReference type="Proteomes" id="UP000199632">
    <property type="component" value="Unassembled WGS sequence"/>
</dbReference>
<dbReference type="STRING" id="137265.SAMN05421684_3988"/>
<evidence type="ECO:0000313" key="3">
    <source>
        <dbReference type="EMBL" id="SDZ26787.1"/>
    </source>
</evidence>
<feature type="domain" description="YlxR" evidence="2">
    <location>
        <begin position="10"/>
        <end position="82"/>
    </location>
</feature>
<evidence type="ECO:0000313" key="4">
    <source>
        <dbReference type="Proteomes" id="UP000199632"/>
    </source>
</evidence>
<dbReference type="EMBL" id="FNQB01000002">
    <property type="protein sequence ID" value="SDZ26787.1"/>
    <property type="molecule type" value="Genomic_DNA"/>
</dbReference>
<dbReference type="Pfam" id="PF04296">
    <property type="entry name" value="YlxR"/>
    <property type="match status" value="1"/>
</dbReference>
<dbReference type="CDD" id="cd00279">
    <property type="entry name" value="YlxR"/>
    <property type="match status" value="1"/>
</dbReference>
<keyword evidence="4" id="KW-1185">Reference proteome</keyword>
<dbReference type="RefSeq" id="WP_090794398.1">
    <property type="nucleotide sequence ID" value="NZ_BOND01000021.1"/>
</dbReference>
<dbReference type="InterPro" id="IPR037465">
    <property type="entry name" value="YlxR"/>
</dbReference>
<evidence type="ECO:0000259" key="2">
    <source>
        <dbReference type="Pfam" id="PF04296"/>
    </source>
</evidence>
<accession>A0A1H3RM76</accession>
<feature type="region of interest" description="Disordered" evidence="1">
    <location>
        <begin position="89"/>
        <end position="115"/>
    </location>
</feature>